<feature type="region of interest" description="Disordered" evidence="1">
    <location>
        <begin position="540"/>
        <end position="568"/>
    </location>
</feature>
<evidence type="ECO:0000313" key="4">
    <source>
        <dbReference type="Proteomes" id="UP000053201"/>
    </source>
</evidence>
<feature type="compositionally biased region" description="Basic and acidic residues" evidence="1">
    <location>
        <begin position="629"/>
        <end position="639"/>
    </location>
</feature>
<dbReference type="CDD" id="cd22249">
    <property type="entry name" value="UDM1_RNF168_RNF169-like"/>
    <property type="match status" value="1"/>
</dbReference>
<keyword evidence="4" id="KW-1185">Reference proteome</keyword>
<proteinExistence type="predicted"/>
<accession>A0A0L0HRT0</accession>
<dbReference type="EMBL" id="KQ257451">
    <property type="protein sequence ID" value="KND03797.1"/>
    <property type="molecule type" value="Genomic_DNA"/>
</dbReference>
<feature type="compositionally biased region" description="Basic and acidic residues" evidence="1">
    <location>
        <begin position="929"/>
        <end position="970"/>
    </location>
</feature>
<dbReference type="PROSITE" id="PS51508">
    <property type="entry name" value="CKK"/>
    <property type="match status" value="1"/>
</dbReference>
<evidence type="ECO:0000256" key="1">
    <source>
        <dbReference type="SAM" id="MobiDB-lite"/>
    </source>
</evidence>
<dbReference type="InterPro" id="IPR038209">
    <property type="entry name" value="CKK_dom_sf"/>
</dbReference>
<sequence>MRETTGMESVRELEELVKDLSDGVILCGMVRYYFPALGILEPQPPQCADRANYWRILATAFDQLKGAYTTWDAEELATVSVDFGAGAGPIRRLIMTILCQLFRLCKELTYTNDGAPVATTVLIELTAAEKEVPLSTSKSMREEQKQCNKPYTSKPNPLKKTSKSTQKKKLEAGQTAPHEIRSSNTASSGDSAKAERMPVAALSKPMEDPDKVEQIDGATSKEDCEIAMLGDGEEHQLVAHQAGIAKVSDKPFTKKATSSNSSEEPALDAGYHNGTIMNGGTILTASCSPANLSILDARPNSCANATVSAELQPAETGHDIAIGGQDIEYQKAHGSTDDVAETISDEDTSQPPAVNDTKKIAEISPSGSYIKQLKPNGISTPAHTRKPTAIINEFKVTSTRADAPLKVLSSHQAGKKSRTRRPRESAPHYVEWEDEFGLSHMPTFPSLPVRTQEIREQEQVVSLPPIQISKAETATLRFSTSVDKLPDIANKTSVVGSECRRDVEVSQLPINLNQKAGDRKMRDESQYRLRLRDTSVENFIERHPTKLATEASQQESDKDDELRDSRYGSREGVEIKTWTEQLPVPHHQLDTVAAREIERGDVISELREDGRIVVHQLAQSLLVDSDDDTTQHEDTKGVRTCDQQQLSGYPKEENLPIEKMVKEFTNRPSSTKSLPSTSTWLPTKEDDEEWVTEDEGSEEDKDAEWTTDDEEEHTSNNQQTTSPAFAPQQTSPRRCSFIPRPPVINKPNQTVSQPTRPFAPPTIKASEFSIAPAAESSTQASPAPVSRQHPLDLDEQESSEHPKSNLYAGASSKGTHPPTGLMHYPLDDTSSSSDEELDAPPDAMQSNPAMSNSDAGDQLSIGVMPRTPINSNVQSGPRKCPPAGLLHYPVQSPVSSNDDEVPLPDDEKLTQSTPRVQKPSERLAQLKTKKLESFKRMEAARKAERERANKAREEDQKAKEEMRRQREAEQRQLLLKKKALRAQKPINASLAPSKTPPPKPLKQPKEQSNRLLIRNALIHVCLAGAVNEQTKQEVLEDLSTSPSTHFIILFRDVKNHSFRGLYSYDPELDHALRLYGVGPDVLDTHSVAEFYKYDSGARTFKSLPTKSFGRSVHGVAIAREMGKRKLRVRGAP</sequence>
<dbReference type="SUPFAM" id="SSF50346">
    <property type="entry name" value="PRC-barrel domain"/>
    <property type="match status" value="1"/>
</dbReference>
<feature type="compositionally biased region" description="Low complexity" evidence="1">
    <location>
        <begin position="668"/>
        <end position="682"/>
    </location>
</feature>
<dbReference type="Gene3D" id="3.10.20.360">
    <property type="entry name" value="CKK domain"/>
    <property type="match status" value="1"/>
</dbReference>
<dbReference type="Pfam" id="PF08683">
    <property type="entry name" value="CAMSAP_CKK"/>
    <property type="match status" value="1"/>
</dbReference>
<dbReference type="GO" id="GO:0051011">
    <property type="term" value="F:microtubule minus-end binding"/>
    <property type="evidence" value="ECO:0007669"/>
    <property type="project" value="TreeGrafter"/>
</dbReference>
<feature type="compositionally biased region" description="Acidic residues" evidence="1">
    <location>
        <begin position="338"/>
        <end position="348"/>
    </location>
</feature>
<dbReference type="InterPro" id="IPR014797">
    <property type="entry name" value="CKK_CAMSAP"/>
</dbReference>
<feature type="compositionally biased region" description="Polar residues" evidence="1">
    <location>
        <begin position="844"/>
        <end position="855"/>
    </location>
</feature>
<dbReference type="InParanoid" id="A0A0L0HRT0"/>
<feature type="region of interest" description="Disordered" evidence="1">
    <location>
        <begin position="984"/>
        <end position="1005"/>
    </location>
</feature>
<dbReference type="AlphaFoldDB" id="A0A0L0HRT0"/>
<feature type="compositionally biased region" description="Acidic residues" evidence="1">
    <location>
        <begin position="685"/>
        <end position="712"/>
    </location>
</feature>
<feature type="domain" description="CKK" evidence="2">
    <location>
        <begin position="997"/>
        <end position="1132"/>
    </location>
</feature>
<dbReference type="GO" id="GO:0005516">
    <property type="term" value="F:calmodulin binding"/>
    <property type="evidence" value="ECO:0007669"/>
    <property type="project" value="InterPro"/>
</dbReference>
<dbReference type="OMA" id="SPFETWP"/>
<organism evidence="3 4">
    <name type="scientific">Spizellomyces punctatus (strain DAOM BR117)</name>
    <dbReference type="NCBI Taxonomy" id="645134"/>
    <lineage>
        <taxon>Eukaryota</taxon>
        <taxon>Fungi</taxon>
        <taxon>Fungi incertae sedis</taxon>
        <taxon>Chytridiomycota</taxon>
        <taxon>Chytridiomycota incertae sedis</taxon>
        <taxon>Chytridiomycetes</taxon>
        <taxon>Spizellomycetales</taxon>
        <taxon>Spizellomycetaceae</taxon>
        <taxon>Spizellomyces</taxon>
    </lineage>
</organism>
<dbReference type="InterPro" id="IPR011033">
    <property type="entry name" value="PRC_barrel-like_sf"/>
</dbReference>
<reference evidence="3 4" key="1">
    <citation type="submission" date="2009-08" db="EMBL/GenBank/DDBJ databases">
        <title>The Genome Sequence of Spizellomyces punctatus strain DAOM BR117.</title>
        <authorList>
            <consortium name="The Broad Institute Genome Sequencing Platform"/>
            <person name="Russ C."/>
            <person name="Cuomo C."/>
            <person name="Shea T."/>
            <person name="Young S.K."/>
            <person name="Zeng Q."/>
            <person name="Koehrsen M."/>
            <person name="Haas B."/>
            <person name="Borodovsky M."/>
            <person name="Guigo R."/>
            <person name="Alvarado L."/>
            <person name="Berlin A."/>
            <person name="Bochicchio J."/>
            <person name="Borenstein D."/>
            <person name="Chapman S."/>
            <person name="Chen Z."/>
            <person name="Engels R."/>
            <person name="Freedman E."/>
            <person name="Gellesch M."/>
            <person name="Goldberg J."/>
            <person name="Griggs A."/>
            <person name="Gujja S."/>
            <person name="Heiman D."/>
            <person name="Hepburn T."/>
            <person name="Howarth C."/>
            <person name="Jen D."/>
            <person name="Larson L."/>
            <person name="Lewis B."/>
            <person name="Mehta T."/>
            <person name="Park D."/>
            <person name="Pearson M."/>
            <person name="Roberts A."/>
            <person name="Saif S."/>
            <person name="Shenoy N."/>
            <person name="Sisk P."/>
            <person name="Stolte C."/>
            <person name="Sykes S."/>
            <person name="Thomson T."/>
            <person name="Walk T."/>
            <person name="White J."/>
            <person name="Yandava C."/>
            <person name="Burger G."/>
            <person name="Gray M.W."/>
            <person name="Holland P.W.H."/>
            <person name="King N."/>
            <person name="Lang F.B.F."/>
            <person name="Roger A.J."/>
            <person name="Ruiz-Trillo I."/>
            <person name="Lander E."/>
            <person name="Nusbaum C."/>
        </authorList>
    </citation>
    <scope>NUCLEOTIDE SEQUENCE [LARGE SCALE GENOMIC DNA]</scope>
    <source>
        <strain evidence="3 4">DAOM BR117</strain>
    </source>
</reference>
<feature type="region of interest" description="Disordered" evidence="1">
    <location>
        <begin position="332"/>
        <end position="354"/>
    </location>
</feature>
<evidence type="ECO:0000259" key="2">
    <source>
        <dbReference type="PROSITE" id="PS51508"/>
    </source>
</evidence>
<feature type="region of interest" description="Disordered" evidence="1">
    <location>
        <begin position="132"/>
        <end position="212"/>
    </location>
</feature>
<dbReference type="GO" id="GO:0036449">
    <property type="term" value="C:microtubule minus-end"/>
    <property type="evidence" value="ECO:0007669"/>
    <property type="project" value="TreeGrafter"/>
</dbReference>
<feature type="compositionally biased region" description="Polar residues" evidence="1">
    <location>
        <begin position="715"/>
        <end position="733"/>
    </location>
</feature>
<dbReference type="GO" id="GO:0031122">
    <property type="term" value="P:cytoplasmic microtubule organization"/>
    <property type="evidence" value="ECO:0007669"/>
    <property type="project" value="TreeGrafter"/>
</dbReference>
<feature type="compositionally biased region" description="Polar residues" evidence="1">
    <location>
        <begin position="746"/>
        <end position="755"/>
    </location>
</feature>
<protein>
    <recommendedName>
        <fullName evidence="2">CKK domain-containing protein</fullName>
    </recommendedName>
</protein>
<evidence type="ECO:0000313" key="3">
    <source>
        <dbReference type="EMBL" id="KND03797.1"/>
    </source>
</evidence>
<dbReference type="PANTHER" id="PTHR21595:SF0">
    <property type="entry name" value="PATRONIN"/>
    <property type="match status" value="1"/>
</dbReference>
<dbReference type="OrthoDB" id="2125658at2759"/>
<feature type="region of interest" description="Disordered" evidence="1">
    <location>
        <begin position="624"/>
        <end position="970"/>
    </location>
</feature>
<dbReference type="GeneID" id="27684931"/>
<dbReference type="VEuPathDB" id="FungiDB:SPPG_01254"/>
<dbReference type="InterPro" id="IPR032940">
    <property type="entry name" value="CAMSAP"/>
</dbReference>
<name>A0A0L0HRT0_SPIPD</name>
<dbReference type="STRING" id="645134.A0A0L0HRT0"/>
<dbReference type="PANTHER" id="PTHR21595">
    <property type="entry name" value="PATRONIN"/>
    <property type="match status" value="1"/>
</dbReference>
<dbReference type="Proteomes" id="UP000053201">
    <property type="component" value="Unassembled WGS sequence"/>
</dbReference>
<dbReference type="GO" id="GO:0007026">
    <property type="term" value="P:negative regulation of microtubule depolymerization"/>
    <property type="evidence" value="ECO:0007669"/>
    <property type="project" value="TreeGrafter"/>
</dbReference>
<dbReference type="SMART" id="SM01051">
    <property type="entry name" value="CAMSAP_CKK"/>
    <property type="match status" value="1"/>
</dbReference>
<dbReference type="eggNOG" id="KOG3654">
    <property type="taxonomic scope" value="Eukaryota"/>
</dbReference>
<gene>
    <name evidence="3" type="ORF">SPPG_01254</name>
</gene>
<feature type="compositionally biased region" description="Basic and acidic residues" evidence="1">
    <location>
        <begin position="650"/>
        <end position="665"/>
    </location>
</feature>
<dbReference type="RefSeq" id="XP_016611836.1">
    <property type="nucleotide sequence ID" value="XM_016749580.1"/>
</dbReference>